<keyword evidence="2" id="KW-1185">Reference proteome</keyword>
<evidence type="ECO:0000313" key="1">
    <source>
        <dbReference type="EMBL" id="MFM0642070.1"/>
    </source>
</evidence>
<dbReference type="RefSeq" id="WP_408340650.1">
    <property type="nucleotide sequence ID" value="NZ_JAQQCF010000056.1"/>
</dbReference>
<dbReference type="Proteomes" id="UP001629432">
    <property type="component" value="Unassembled WGS sequence"/>
</dbReference>
<accession>A0ABW9E385</accession>
<dbReference type="NCBIfam" id="TIGR03495">
    <property type="entry name" value="phage_LysB"/>
    <property type="match status" value="1"/>
</dbReference>
<dbReference type="InterPro" id="IPR020000">
    <property type="entry name" value="Phage_P2_LysB"/>
</dbReference>
<comment type="caution">
    <text evidence="1">The sequence shown here is derived from an EMBL/GenBank/DDBJ whole genome shotgun (WGS) entry which is preliminary data.</text>
</comment>
<dbReference type="EMBL" id="JAQQCF010000056">
    <property type="protein sequence ID" value="MFM0642070.1"/>
    <property type="molecule type" value="Genomic_DNA"/>
</dbReference>
<evidence type="ECO:0000313" key="2">
    <source>
        <dbReference type="Proteomes" id="UP001629432"/>
    </source>
</evidence>
<proteinExistence type="predicted"/>
<sequence length="144" mass="15289">MKAIAAKCIASVVALLVIVAGVLYVRELRAELAGAQDTAKRAKDDLAGRDETIRHLQDDATDKAKQQRKLDADRNSIDARLAGIRGEIRNYNNENAEFRAWAAGALPADVVRMHTSPALTGAADYLARVPGGDAVHAAGVSADD</sequence>
<gene>
    <name evidence="1" type="primary">lysB</name>
    <name evidence="1" type="ORF">PQQ63_35890</name>
</gene>
<reference evidence="1 2" key="1">
    <citation type="journal article" date="2024" name="Chem. Sci.">
        <title>Discovery of megapolipeptins by genome mining of a Burkholderiales bacteria collection.</title>
        <authorList>
            <person name="Paulo B.S."/>
            <person name="Recchia M.J.J."/>
            <person name="Lee S."/>
            <person name="Fergusson C.H."/>
            <person name="Romanowski S.B."/>
            <person name="Hernandez A."/>
            <person name="Krull N."/>
            <person name="Liu D.Y."/>
            <person name="Cavanagh H."/>
            <person name="Bos A."/>
            <person name="Gray C.A."/>
            <person name="Murphy B.T."/>
            <person name="Linington R.G."/>
            <person name="Eustaquio A.S."/>
        </authorList>
    </citation>
    <scope>NUCLEOTIDE SEQUENCE [LARGE SCALE GENOMIC DNA]</scope>
    <source>
        <strain evidence="1 2">RL17-338-BIC-A</strain>
    </source>
</reference>
<organism evidence="1 2">
    <name type="scientific">Paraburkholderia metrosideri</name>
    <dbReference type="NCBI Taxonomy" id="580937"/>
    <lineage>
        <taxon>Bacteria</taxon>
        <taxon>Pseudomonadati</taxon>
        <taxon>Pseudomonadota</taxon>
        <taxon>Betaproteobacteria</taxon>
        <taxon>Burkholderiales</taxon>
        <taxon>Burkholderiaceae</taxon>
        <taxon>Paraburkholderia</taxon>
    </lineage>
</organism>
<dbReference type="Gene3D" id="1.10.287.1490">
    <property type="match status" value="1"/>
</dbReference>
<name>A0ABW9E385_9BURK</name>
<protein>
    <submittedName>
        <fullName evidence="1">Rz-like lysis system protein LysB</fullName>
    </submittedName>
</protein>